<dbReference type="InterPro" id="IPR001179">
    <property type="entry name" value="PPIase_FKBP_dom"/>
</dbReference>
<reference evidence="8 9" key="1">
    <citation type="submission" date="2015-02" db="EMBL/GenBank/DDBJ databases">
        <title>Complete genome sequence of Kangiella geojedonensis strain YCS-5T.</title>
        <authorList>
            <person name="Kim K.M."/>
        </authorList>
    </citation>
    <scope>NUCLEOTIDE SEQUENCE [LARGE SCALE GENOMIC DNA]</scope>
    <source>
        <strain evidence="8 9">YCS-5</strain>
    </source>
</reference>
<keyword evidence="9" id="KW-1185">Reference proteome</keyword>
<dbReference type="PROSITE" id="PS50059">
    <property type="entry name" value="FKBP_PPIASE"/>
    <property type="match status" value="1"/>
</dbReference>
<proteinExistence type="inferred from homology"/>
<evidence type="ECO:0000256" key="5">
    <source>
        <dbReference type="PROSITE-ProRule" id="PRU00277"/>
    </source>
</evidence>
<dbReference type="STRING" id="914150.TQ33_1335"/>
<evidence type="ECO:0000259" key="7">
    <source>
        <dbReference type="PROSITE" id="PS50059"/>
    </source>
</evidence>
<dbReference type="PANTHER" id="PTHR47861">
    <property type="entry name" value="FKBP-TYPE PEPTIDYL-PROLYL CIS-TRANS ISOMERASE SLYD"/>
    <property type="match status" value="1"/>
</dbReference>
<name>A0A0F6TQT2_9GAMM</name>
<comment type="catalytic activity">
    <reaction evidence="1 5 6">
        <text>[protein]-peptidylproline (omega=180) = [protein]-peptidylproline (omega=0)</text>
        <dbReference type="Rhea" id="RHEA:16237"/>
        <dbReference type="Rhea" id="RHEA-COMP:10747"/>
        <dbReference type="Rhea" id="RHEA-COMP:10748"/>
        <dbReference type="ChEBI" id="CHEBI:83833"/>
        <dbReference type="ChEBI" id="CHEBI:83834"/>
        <dbReference type="EC" id="5.2.1.8"/>
    </reaction>
</comment>
<dbReference type="Pfam" id="PF00254">
    <property type="entry name" value="FKBP_C"/>
    <property type="match status" value="1"/>
</dbReference>
<dbReference type="Gene3D" id="2.40.10.330">
    <property type="match status" value="1"/>
</dbReference>
<accession>A0A0F6TQT2</accession>
<dbReference type="InterPro" id="IPR046357">
    <property type="entry name" value="PPIase_dom_sf"/>
</dbReference>
<dbReference type="InterPro" id="IPR048261">
    <property type="entry name" value="SlpA/SlyD-like_ins_sf"/>
</dbReference>
<dbReference type="EMBL" id="CP010975">
    <property type="protein sequence ID" value="AKE52289.1"/>
    <property type="molecule type" value="Genomic_DNA"/>
</dbReference>
<evidence type="ECO:0000256" key="2">
    <source>
        <dbReference type="ARBA" id="ARBA00006577"/>
    </source>
</evidence>
<dbReference type="KEGG" id="kge:TQ33_1335"/>
<dbReference type="EC" id="5.2.1.8" evidence="6"/>
<dbReference type="NCBIfam" id="NF011676">
    <property type="entry name" value="PRK15095.1"/>
    <property type="match status" value="1"/>
</dbReference>
<dbReference type="Proteomes" id="UP000034071">
    <property type="component" value="Chromosome"/>
</dbReference>
<feature type="domain" description="PPIase FKBP-type" evidence="7">
    <location>
        <begin position="12"/>
        <end position="106"/>
    </location>
</feature>
<comment type="similarity">
    <text evidence="2 6">Belongs to the FKBP-type PPIase family.</text>
</comment>
<evidence type="ECO:0000256" key="4">
    <source>
        <dbReference type="ARBA" id="ARBA00023235"/>
    </source>
</evidence>
<evidence type="ECO:0000313" key="9">
    <source>
        <dbReference type="Proteomes" id="UP000034071"/>
    </source>
</evidence>
<dbReference type="GO" id="GO:0003755">
    <property type="term" value="F:peptidyl-prolyl cis-trans isomerase activity"/>
    <property type="evidence" value="ECO:0007669"/>
    <property type="project" value="UniProtKB-UniRule"/>
</dbReference>
<organism evidence="8 9">
    <name type="scientific">Kangiella geojedonensis</name>
    <dbReference type="NCBI Taxonomy" id="914150"/>
    <lineage>
        <taxon>Bacteria</taxon>
        <taxon>Pseudomonadati</taxon>
        <taxon>Pseudomonadota</taxon>
        <taxon>Gammaproteobacteria</taxon>
        <taxon>Kangiellales</taxon>
        <taxon>Kangiellaceae</taxon>
        <taxon>Kangiella</taxon>
    </lineage>
</organism>
<protein>
    <recommendedName>
        <fullName evidence="6">Peptidyl-prolyl cis-trans isomerase</fullName>
        <ecNumber evidence="6">5.2.1.8</ecNumber>
    </recommendedName>
</protein>
<dbReference type="Gene3D" id="3.10.50.40">
    <property type="match status" value="1"/>
</dbReference>
<gene>
    <name evidence="8" type="ORF">TQ33_1335</name>
</gene>
<dbReference type="AlphaFoldDB" id="A0A0F6TQT2"/>
<dbReference type="HOGENOM" id="CLU_098197_3_0_6"/>
<dbReference type="OrthoDB" id="9808891at2"/>
<evidence type="ECO:0000313" key="8">
    <source>
        <dbReference type="EMBL" id="AKE52289.1"/>
    </source>
</evidence>
<dbReference type="SUPFAM" id="SSF54534">
    <property type="entry name" value="FKBP-like"/>
    <property type="match status" value="1"/>
</dbReference>
<keyword evidence="3 5" id="KW-0697">Rotamase</keyword>
<dbReference type="RefSeq" id="WP_046561378.1">
    <property type="nucleotide sequence ID" value="NZ_CP010975.1"/>
</dbReference>
<evidence type="ECO:0000256" key="1">
    <source>
        <dbReference type="ARBA" id="ARBA00000971"/>
    </source>
</evidence>
<evidence type="ECO:0000256" key="3">
    <source>
        <dbReference type="ARBA" id="ARBA00023110"/>
    </source>
</evidence>
<dbReference type="PANTHER" id="PTHR47861:SF4">
    <property type="entry name" value="FKBP-TYPE 16 KDA PEPTIDYL-PROLYL CIS-TRANS ISOMERASE"/>
    <property type="match status" value="1"/>
</dbReference>
<sequence>MTTETDNTVNANSKALVHFNVLLKDGSAADSTRVNGKPVWFIMGDGSLTDVIEKSLLGLKAGDERKLSIHGSDFFGPANPDDVHFMDINQFSADVKLEEGAIIAFEDMMGGTVPGMIREVKGHSVKVDFNHPLADQDIILEIEIVEVRQ</sequence>
<dbReference type="PATRIC" id="fig|914150.5.peg.1353"/>
<keyword evidence="4 5" id="KW-0413">Isomerase</keyword>
<evidence type="ECO:0000256" key="6">
    <source>
        <dbReference type="RuleBase" id="RU003915"/>
    </source>
</evidence>